<evidence type="ECO:0000256" key="1">
    <source>
        <dbReference type="SAM" id="MobiDB-lite"/>
    </source>
</evidence>
<dbReference type="GeneID" id="94197010"/>
<proteinExistence type="predicted"/>
<evidence type="ECO:0000313" key="3">
    <source>
        <dbReference type="Proteomes" id="UP001497744"/>
    </source>
</evidence>
<feature type="region of interest" description="Disordered" evidence="1">
    <location>
        <begin position="64"/>
        <end position="94"/>
    </location>
</feature>
<sequence>MYSSASVSMKSSFMSYLTGRWARPTRRMMSQAESVDKAQRSFSSSDVSESLMLCRRKSLFRRGDKHASGLTHSIGEARPNTPPERIEGNSPSTLSDLATCAEQGSPMLRYREGAETIASKSWNSRKPGLKLRLRARDTAKKSASSSSSSFQGSSERAPDKKPFRVMAKSLFMSVSTYGEEACLSRSSSTMVSKDPE</sequence>
<organism evidence="2 3">
    <name type="scientific">Babesia caballi</name>
    <dbReference type="NCBI Taxonomy" id="5871"/>
    <lineage>
        <taxon>Eukaryota</taxon>
        <taxon>Sar</taxon>
        <taxon>Alveolata</taxon>
        <taxon>Apicomplexa</taxon>
        <taxon>Aconoidasida</taxon>
        <taxon>Piroplasmida</taxon>
        <taxon>Babesiidae</taxon>
        <taxon>Babesia</taxon>
    </lineage>
</organism>
<dbReference type="AlphaFoldDB" id="A0AAV4LZJ9"/>
<dbReference type="Proteomes" id="UP001497744">
    <property type="component" value="Unassembled WGS sequence"/>
</dbReference>
<feature type="region of interest" description="Disordered" evidence="1">
    <location>
        <begin position="135"/>
        <end position="163"/>
    </location>
</feature>
<protein>
    <submittedName>
        <fullName evidence="2">Vi polysaccharide biosynthesis protein VipB/TviC</fullName>
    </submittedName>
</protein>
<dbReference type="RefSeq" id="XP_067717598.1">
    <property type="nucleotide sequence ID" value="XM_067861497.1"/>
</dbReference>
<accession>A0AAV4LZJ9</accession>
<name>A0AAV4LZJ9_BABCB</name>
<gene>
    <name evidence="2" type="ORF">BcabD6B2_49640</name>
</gene>
<dbReference type="EMBL" id="BPLF01000005">
    <property type="protein sequence ID" value="GIX65529.1"/>
    <property type="molecule type" value="Genomic_DNA"/>
</dbReference>
<reference evidence="2 3" key="1">
    <citation type="submission" date="2021-06" db="EMBL/GenBank/DDBJ databases">
        <title>Genome sequence of Babesia caballi.</title>
        <authorList>
            <person name="Yamagishi J."/>
            <person name="Kidaka T."/>
            <person name="Ochi A."/>
        </authorList>
    </citation>
    <scope>NUCLEOTIDE SEQUENCE [LARGE SCALE GENOMIC DNA]</scope>
    <source>
        <strain evidence="2">USDA-D6B2</strain>
    </source>
</reference>
<evidence type="ECO:0000313" key="2">
    <source>
        <dbReference type="EMBL" id="GIX65529.1"/>
    </source>
</evidence>
<comment type="caution">
    <text evidence="2">The sequence shown here is derived from an EMBL/GenBank/DDBJ whole genome shotgun (WGS) entry which is preliminary data.</text>
</comment>
<feature type="compositionally biased region" description="Low complexity" evidence="1">
    <location>
        <begin position="142"/>
        <end position="154"/>
    </location>
</feature>
<keyword evidence="3" id="KW-1185">Reference proteome</keyword>